<feature type="region of interest" description="Disordered" evidence="5">
    <location>
        <begin position="29"/>
        <end position="72"/>
    </location>
</feature>
<keyword evidence="10" id="KW-1185">Reference proteome</keyword>
<dbReference type="AlphaFoldDB" id="A0A9X2IVG4"/>
<feature type="transmembrane region" description="Helical" evidence="6">
    <location>
        <begin position="235"/>
        <end position="256"/>
    </location>
</feature>
<evidence type="ECO:0000259" key="8">
    <source>
        <dbReference type="PROSITE" id="PS50847"/>
    </source>
</evidence>
<evidence type="ECO:0000256" key="2">
    <source>
        <dbReference type="ARBA" id="ARBA00022525"/>
    </source>
</evidence>
<dbReference type="Proteomes" id="UP001155240">
    <property type="component" value="Unassembled WGS sequence"/>
</dbReference>
<accession>A0A9X2IVG4</accession>
<evidence type="ECO:0000313" key="10">
    <source>
        <dbReference type="Proteomes" id="UP001155240"/>
    </source>
</evidence>
<evidence type="ECO:0000313" key="9">
    <source>
        <dbReference type="EMBL" id="MCM6763589.1"/>
    </source>
</evidence>
<gene>
    <name evidence="9" type="ORF">NB037_14290</name>
</gene>
<comment type="caution">
    <text evidence="9">The sequence shown here is derived from an EMBL/GenBank/DDBJ whole genome shotgun (WGS) entry which is preliminary data.</text>
</comment>
<keyword evidence="1" id="KW-0134">Cell wall</keyword>
<keyword evidence="3 7" id="KW-0732">Signal</keyword>
<feature type="compositionally biased region" description="Pro residues" evidence="5">
    <location>
        <begin position="49"/>
        <end position="70"/>
    </location>
</feature>
<reference evidence="9" key="1">
    <citation type="submission" date="2022-06" db="EMBL/GenBank/DDBJ databases">
        <title>Whole genome shotgun sequencing (WGS) of Rathayibacter sp. ZW T2_19, isolated from stored onions (Allium cepa).</title>
        <authorList>
            <person name="Stoll D.A."/>
            <person name="Huch M."/>
        </authorList>
    </citation>
    <scope>NUCLEOTIDE SEQUENCE</scope>
    <source>
        <strain evidence="9">ZW T2_19</strain>
    </source>
</reference>
<keyword evidence="6" id="KW-1133">Transmembrane helix</keyword>
<evidence type="ECO:0000256" key="7">
    <source>
        <dbReference type="SAM" id="SignalP"/>
    </source>
</evidence>
<sequence>MLRSTSSLLITAALGATLMLAPAAAASTTTPTPVASTSSPAPTATPTLTPAPVPTVSLPPLPPLPLPTLTPEPVSEQCYEEGESPIDFAGVATIGSGGTQTEISIPGGTLRDCLTSWSYTIEVLVDDEWQAVAGDGSSSREVPPLVETRWLGGVEKRGRYIYRGYSGTVPGPDFVVAEFSLAAAVDPEPAPVVPVTIPVTPAPSPTSTGTVSTAPRPAVPTAGHALAETGSDAGALLPIGALALVAGAAALVTARLRRRVS</sequence>
<organism evidence="9 10">
    <name type="scientific">Rathayibacter rubneri</name>
    <dbReference type="NCBI Taxonomy" id="2950106"/>
    <lineage>
        <taxon>Bacteria</taxon>
        <taxon>Bacillati</taxon>
        <taxon>Actinomycetota</taxon>
        <taxon>Actinomycetes</taxon>
        <taxon>Micrococcales</taxon>
        <taxon>Microbacteriaceae</taxon>
        <taxon>Rathayibacter</taxon>
    </lineage>
</organism>
<feature type="chain" id="PRO_5040866380" description="Gram-positive cocci surface proteins LPxTG domain-containing protein" evidence="7">
    <location>
        <begin position="26"/>
        <end position="261"/>
    </location>
</feature>
<evidence type="ECO:0000256" key="4">
    <source>
        <dbReference type="ARBA" id="ARBA00023088"/>
    </source>
</evidence>
<feature type="domain" description="Gram-positive cocci surface proteins LPxTG" evidence="8">
    <location>
        <begin position="226"/>
        <end position="261"/>
    </location>
</feature>
<keyword evidence="4" id="KW-0572">Peptidoglycan-anchor</keyword>
<evidence type="ECO:0000256" key="1">
    <source>
        <dbReference type="ARBA" id="ARBA00022512"/>
    </source>
</evidence>
<dbReference type="PROSITE" id="PS50847">
    <property type="entry name" value="GRAM_POS_ANCHORING"/>
    <property type="match status" value="1"/>
</dbReference>
<evidence type="ECO:0000256" key="6">
    <source>
        <dbReference type="SAM" id="Phobius"/>
    </source>
</evidence>
<keyword evidence="6" id="KW-0812">Transmembrane</keyword>
<dbReference type="InterPro" id="IPR019931">
    <property type="entry name" value="LPXTG_anchor"/>
</dbReference>
<proteinExistence type="predicted"/>
<keyword evidence="6" id="KW-0472">Membrane</keyword>
<feature type="signal peptide" evidence="7">
    <location>
        <begin position="1"/>
        <end position="25"/>
    </location>
</feature>
<dbReference type="RefSeq" id="WP_251946786.1">
    <property type="nucleotide sequence ID" value="NZ_JAMRYM010000072.1"/>
</dbReference>
<protein>
    <recommendedName>
        <fullName evidence="8">Gram-positive cocci surface proteins LPxTG domain-containing protein</fullName>
    </recommendedName>
</protein>
<evidence type="ECO:0000256" key="3">
    <source>
        <dbReference type="ARBA" id="ARBA00022729"/>
    </source>
</evidence>
<keyword evidence="2" id="KW-0964">Secreted</keyword>
<dbReference type="EMBL" id="JAMRYM010000072">
    <property type="protein sequence ID" value="MCM6763589.1"/>
    <property type="molecule type" value="Genomic_DNA"/>
</dbReference>
<feature type="compositionally biased region" description="Low complexity" evidence="5">
    <location>
        <begin position="29"/>
        <end position="48"/>
    </location>
</feature>
<name>A0A9X2IVG4_9MICO</name>
<evidence type="ECO:0000256" key="5">
    <source>
        <dbReference type="SAM" id="MobiDB-lite"/>
    </source>
</evidence>